<evidence type="ECO:0000313" key="1">
    <source>
        <dbReference type="EMBL" id="MFC5571563.1"/>
    </source>
</evidence>
<reference evidence="2" key="1">
    <citation type="journal article" date="2019" name="Int. J. Syst. Evol. Microbiol.">
        <title>The Global Catalogue of Microorganisms (GCM) 10K type strain sequencing project: providing services to taxonomists for standard genome sequencing and annotation.</title>
        <authorList>
            <consortium name="The Broad Institute Genomics Platform"/>
            <consortium name="The Broad Institute Genome Sequencing Center for Infectious Disease"/>
            <person name="Wu L."/>
            <person name="Ma J."/>
        </authorList>
    </citation>
    <scope>NUCLEOTIDE SEQUENCE [LARGE SCALE GENOMIC DNA]</scope>
    <source>
        <strain evidence="2">KACC 11407</strain>
    </source>
</reference>
<proteinExistence type="predicted"/>
<dbReference type="EMBL" id="JBHSNM010000011">
    <property type="protein sequence ID" value="MFC5571563.1"/>
    <property type="molecule type" value="Genomic_DNA"/>
</dbReference>
<gene>
    <name evidence="1" type="ORF">ACFPN1_16000</name>
</gene>
<sequence>MQKGISISKIWSDDDLVELRIVVTDKASSFCTTTYVGHGQLGDLTNQLRVFRDHIHGGIKDIRFGEFGPEYANGAFHARLHFRSPGKLYISTHQQSEFSGFSVGEVASEAKMYLVSEPVLLDNFIAEFGALANGAREDASLECA</sequence>
<evidence type="ECO:0000313" key="2">
    <source>
        <dbReference type="Proteomes" id="UP001596036"/>
    </source>
</evidence>
<organism evidence="1 2">
    <name type="scientific">Lysobacter yangpyeongensis</name>
    <dbReference type="NCBI Taxonomy" id="346182"/>
    <lineage>
        <taxon>Bacteria</taxon>
        <taxon>Pseudomonadati</taxon>
        <taxon>Pseudomonadota</taxon>
        <taxon>Gammaproteobacteria</taxon>
        <taxon>Lysobacterales</taxon>
        <taxon>Lysobacteraceae</taxon>
        <taxon>Lysobacter</taxon>
    </lineage>
</organism>
<keyword evidence="2" id="KW-1185">Reference proteome</keyword>
<dbReference type="Proteomes" id="UP001596036">
    <property type="component" value="Unassembled WGS sequence"/>
</dbReference>
<comment type="caution">
    <text evidence="1">The sequence shown here is derived from an EMBL/GenBank/DDBJ whole genome shotgun (WGS) entry which is preliminary data.</text>
</comment>
<dbReference type="RefSeq" id="WP_386756218.1">
    <property type="nucleotide sequence ID" value="NZ_JBHSNM010000011.1"/>
</dbReference>
<accession>A0ABW0SR10</accession>
<name>A0ABW0SR10_9GAMM</name>
<protein>
    <submittedName>
        <fullName evidence="1">Uncharacterized protein</fullName>
    </submittedName>
</protein>